<reference evidence="9" key="1">
    <citation type="submission" date="2025-08" db="UniProtKB">
        <authorList>
            <consortium name="Ensembl"/>
        </authorList>
    </citation>
    <scope>IDENTIFICATION</scope>
</reference>
<comment type="subunit">
    <text evidence="3">Interacts with incompletely assembled mitochondrial NADH:ubiquinone oxidoreductase complex (complex I).</text>
</comment>
<dbReference type="Ensembl" id="ENSPCET00000004199.1">
    <property type="protein sequence ID" value="ENSPCEP00000004070.1"/>
    <property type="gene ID" value="ENSPCEG00000003266.1"/>
</dbReference>
<reference evidence="9" key="2">
    <citation type="submission" date="2025-09" db="UniProtKB">
        <authorList>
            <consortium name="Ensembl"/>
        </authorList>
    </citation>
    <scope>IDENTIFICATION</scope>
</reference>
<accession>A0A8C8RDI9</accession>
<keyword evidence="10" id="KW-1185">Reference proteome</keyword>
<evidence type="ECO:0000256" key="1">
    <source>
        <dbReference type="ARBA" id="ARBA00006901"/>
    </source>
</evidence>
<sequence length="276" mass="31096">MGLAGAWWILDPFFHLLQQCRALPHLLRSSCLFGSDPSSNLPKGGILQYLCDRFYDIENVLAWREKQKYSKIERQNRYHGHLKEYCGDDIVAVNFTLYNGGGVRFKGQEKWLRPNKRGKYSKDFLVLRDVLVEAIDLSGSVVSYDGLDNLVFLTGLKSLDLSRCPNIDDWSLSRLHVFKDSLEELLLTGCPRVTERGLACLHQLECLRHLDISNLPSIANKGLILILLEEMLPQCKVVGMDYGDGVALDPGAQMSGDEMEEPSIPSRDRKAGEIPA</sequence>
<dbReference type="FunFam" id="3.80.10.10:FF:000168">
    <property type="entry name" value="Distal membrane arm assembly complex 2"/>
    <property type="match status" value="1"/>
</dbReference>
<evidence type="ECO:0000313" key="10">
    <source>
        <dbReference type="Proteomes" id="UP000694393"/>
    </source>
</evidence>
<dbReference type="SUPFAM" id="SSF52047">
    <property type="entry name" value="RNI-like"/>
    <property type="match status" value="1"/>
</dbReference>
<feature type="compositionally biased region" description="Basic and acidic residues" evidence="6">
    <location>
        <begin position="266"/>
        <end position="276"/>
    </location>
</feature>
<dbReference type="Proteomes" id="UP000694393">
    <property type="component" value="Unplaced"/>
</dbReference>
<dbReference type="Pfam" id="PF25372">
    <property type="entry name" value="DUF7885"/>
    <property type="match status" value="1"/>
</dbReference>
<evidence type="ECO:0000256" key="4">
    <source>
        <dbReference type="ARBA" id="ARBA00072316"/>
    </source>
</evidence>
<evidence type="ECO:0000256" key="7">
    <source>
        <dbReference type="SAM" id="SignalP"/>
    </source>
</evidence>
<dbReference type="AlphaFoldDB" id="A0A8C8RDI9"/>
<evidence type="ECO:0000259" key="8">
    <source>
        <dbReference type="Pfam" id="PF25372"/>
    </source>
</evidence>
<feature type="domain" description="F-box/LRR-repeat protein 15-like leucin rich repeat" evidence="8">
    <location>
        <begin position="133"/>
        <end position="227"/>
    </location>
</feature>
<protein>
    <recommendedName>
        <fullName evidence="4">Distal membrane-arm assembly complex protein 2</fullName>
    </recommendedName>
    <alternativeName>
        <fullName evidence="5">ATP synthase subunit s-like protein</fullName>
    </alternativeName>
</protein>
<name>A0A8C8RDI9_9SAUR</name>
<evidence type="ECO:0000256" key="3">
    <source>
        <dbReference type="ARBA" id="ARBA00062608"/>
    </source>
</evidence>
<dbReference type="InterPro" id="IPR006553">
    <property type="entry name" value="Leu-rich_rpt_Cys-con_subtyp"/>
</dbReference>
<comment type="similarity">
    <text evidence="1">Belongs to the ATP synthase subunit s family.</text>
</comment>
<proteinExistence type="inferred from homology"/>
<dbReference type="InterPro" id="IPR057207">
    <property type="entry name" value="FBXL15_LRR"/>
</dbReference>
<dbReference type="Gene3D" id="3.80.10.10">
    <property type="entry name" value="Ribonuclease Inhibitor"/>
    <property type="match status" value="1"/>
</dbReference>
<evidence type="ECO:0000313" key="9">
    <source>
        <dbReference type="Ensembl" id="ENSPCEP00000004070.1"/>
    </source>
</evidence>
<comment type="function">
    <text evidence="2">Required for the assembly of the mitochondrial NADH:ubiquinone oxidoreductase complex (complex I). Involved in the assembly of the distal region of complex I.</text>
</comment>
<feature type="signal peptide" evidence="7">
    <location>
        <begin position="1"/>
        <end position="22"/>
    </location>
</feature>
<evidence type="ECO:0000256" key="2">
    <source>
        <dbReference type="ARBA" id="ARBA00057777"/>
    </source>
</evidence>
<evidence type="ECO:0000256" key="6">
    <source>
        <dbReference type="SAM" id="MobiDB-lite"/>
    </source>
</evidence>
<feature type="chain" id="PRO_5034104723" description="Distal membrane-arm assembly complex protein 2" evidence="7">
    <location>
        <begin position="23"/>
        <end position="276"/>
    </location>
</feature>
<keyword evidence="7" id="KW-0732">Signal</keyword>
<feature type="region of interest" description="Disordered" evidence="6">
    <location>
        <begin position="250"/>
        <end position="276"/>
    </location>
</feature>
<dbReference type="SMART" id="SM00367">
    <property type="entry name" value="LRR_CC"/>
    <property type="match status" value="2"/>
</dbReference>
<evidence type="ECO:0000256" key="5">
    <source>
        <dbReference type="ARBA" id="ARBA00076566"/>
    </source>
</evidence>
<organism evidence="9 10">
    <name type="scientific">Pelusios castaneus</name>
    <name type="common">West African mud turtle</name>
    <dbReference type="NCBI Taxonomy" id="367368"/>
    <lineage>
        <taxon>Eukaryota</taxon>
        <taxon>Metazoa</taxon>
        <taxon>Chordata</taxon>
        <taxon>Craniata</taxon>
        <taxon>Vertebrata</taxon>
        <taxon>Euteleostomi</taxon>
        <taxon>Archelosauria</taxon>
        <taxon>Testudinata</taxon>
        <taxon>Testudines</taxon>
        <taxon>Pleurodira</taxon>
        <taxon>Pelomedusidae</taxon>
        <taxon>Pelusios</taxon>
    </lineage>
</organism>
<dbReference type="InterPro" id="IPR032675">
    <property type="entry name" value="LRR_dom_sf"/>
</dbReference>